<dbReference type="Gene3D" id="3.40.50.200">
    <property type="entry name" value="Peptidase S8/S53 domain"/>
    <property type="match status" value="1"/>
</dbReference>
<evidence type="ECO:0000256" key="1">
    <source>
        <dbReference type="ARBA" id="ARBA00001913"/>
    </source>
</evidence>
<evidence type="ECO:0000256" key="4">
    <source>
        <dbReference type="ARBA" id="ARBA00022801"/>
    </source>
</evidence>
<dbReference type="Proteomes" id="UP000324758">
    <property type="component" value="Unassembled WGS sequence"/>
</dbReference>
<dbReference type="GO" id="GO:0046872">
    <property type="term" value="F:metal ion binding"/>
    <property type="evidence" value="ECO:0007669"/>
    <property type="project" value="UniProtKB-KW"/>
</dbReference>
<proteinExistence type="predicted"/>
<keyword evidence="4 8" id="KW-0378">Hydrolase</keyword>
<dbReference type="InterPro" id="IPR015366">
    <property type="entry name" value="S53_propep"/>
</dbReference>
<dbReference type="PANTHER" id="PTHR14218:SF15">
    <property type="entry name" value="TRIPEPTIDYL-PEPTIDASE 1"/>
    <property type="match status" value="1"/>
</dbReference>
<comment type="caution">
    <text evidence="10">The sequence shown here is derived from an EMBL/GenBank/DDBJ whole genome shotgun (WGS) entry which is preliminary data.</text>
</comment>
<dbReference type="SUPFAM" id="SSF54897">
    <property type="entry name" value="Protease propeptides/inhibitors"/>
    <property type="match status" value="1"/>
</dbReference>
<protein>
    <submittedName>
        <fullName evidence="10">S8/S53 family peptidase</fullName>
    </submittedName>
</protein>
<evidence type="ECO:0000259" key="9">
    <source>
        <dbReference type="PROSITE" id="PS51695"/>
    </source>
</evidence>
<dbReference type="GO" id="GO:0004252">
    <property type="term" value="F:serine-type endopeptidase activity"/>
    <property type="evidence" value="ECO:0007669"/>
    <property type="project" value="UniProtKB-UniRule"/>
</dbReference>
<evidence type="ECO:0000256" key="8">
    <source>
        <dbReference type="PROSITE-ProRule" id="PRU01032"/>
    </source>
</evidence>
<keyword evidence="7" id="KW-0865">Zymogen</keyword>
<dbReference type="CDD" id="cd11377">
    <property type="entry name" value="Pro-peptidase_S53"/>
    <property type="match status" value="1"/>
</dbReference>
<keyword evidence="3" id="KW-0479">Metal-binding</keyword>
<dbReference type="GO" id="GO:0006508">
    <property type="term" value="P:proteolysis"/>
    <property type="evidence" value="ECO:0007669"/>
    <property type="project" value="UniProtKB-KW"/>
</dbReference>
<dbReference type="SMART" id="SM00944">
    <property type="entry name" value="Pro-kuma_activ"/>
    <property type="match status" value="1"/>
</dbReference>
<evidence type="ECO:0000313" key="10">
    <source>
        <dbReference type="EMBL" id="TYL98191.1"/>
    </source>
</evidence>
<dbReference type="InterPro" id="IPR050819">
    <property type="entry name" value="Tripeptidyl-peptidase_I"/>
</dbReference>
<keyword evidence="6" id="KW-0106">Calcium</keyword>
<evidence type="ECO:0000256" key="3">
    <source>
        <dbReference type="ARBA" id="ARBA00022723"/>
    </source>
</evidence>
<gene>
    <name evidence="10" type="ORF">FXB40_06885</name>
</gene>
<dbReference type="EMBL" id="VSSS01000013">
    <property type="protein sequence ID" value="TYL98191.1"/>
    <property type="molecule type" value="Genomic_DNA"/>
</dbReference>
<evidence type="ECO:0000313" key="11">
    <source>
        <dbReference type="Proteomes" id="UP000324758"/>
    </source>
</evidence>
<dbReference type="GO" id="GO:0008240">
    <property type="term" value="F:tripeptidyl-peptidase activity"/>
    <property type="evidence" value="ECO:0007669"/>
    <property type="project" value="TreeGrafter"/>
</dbReference>
<dbReference type="SUPFAM" id="SSF52743">
    <property type="entry name" value="Subtilisin-like"/>
    <property type="match status" value="1"/>
</dbReference>
<feature type="active site" description="Charge relay system" evidence="8">
    <location>
        <position position="441"/>
    </location>
</feature>
<dbReference type="InterPro" id="IPR000209">
    <property type="entry name" value="Peptidase_S8/S53_dom"/>
</dbReference>
<comment type="caution">
    <text evidence="8">Lacks conserved residue(s) required for the propagation of feature annotation.</text>
</comment>
<keyword evidence="2 8" id="KW-0645">Protease</keyword>
<evidence type="ECO:0000256" key="2">
    <source>
        <dbReference type="ARBA" id="ARBA00022670"/>
    </source>
</evidence>
<dbReference type="Pfam" id="PF00082">
    <property type="entry name" value="Peptidase_S8"/>
    <property type="match status" value="1"/>
</dbReference>
<feature type="active site" description="Charge relay system" evidence="8">
    <location>
        <position position="243"/>
    </location>
</feature>
<organism evidence="10 11">
    <name type="scientific">Bradyrhizobium rifense</name>
    <dbReference type="NCBI Taxonomy" id="515499"/>
    <lineage>
        <taxon>Bacteria</taxon>
        <taxon>Pseudomonadati</taxon>
        <taxon>Pseudomonadota</taxon>
        <taxon>Alphaproteobacteria</taxon>
        <taxon>Hyphomicrobiales</taxon>
        <taxon>Nitrobacteraceae</taxon>
        <taxon>Bradyrhizobium</taxon>
    </lineage>
</organism>
<dbReference type="RefSeq" id="WP_148771443.1">
    <property type="nucleotide sequence ID" value="NZ_VSSS01000013.1"/>
</dbReference>
<feature type="active site" description="Charge relay system" evidence="8">
    <location>
        <position position="247"/>
    </location>
</feature>
<evidence type="ECO:0000256" key="6">
    <source>
        <dbReference type="ARBA" id="ARBA00022837"/>
    </source>
</evidence>
<dbReference type="PROSITE" id="PS51695">
    <property type="entry name" value="SEDOLISIN"/>
    <property type="match status" value="1"/>
</dbReference>
<dbReference type="OrthoDB" id="9002785at2"/>
<keyword evidence="5 8" id="KW-0720">Serine protease</keyword>
<sequence length="532" mass="54335">MPNEYMEIPGSYREPPAGPAPIAAVRAVNPAEQIEVSVYVKDRDEDPLLAQGPIAAGQAASAPSVRQASQVDYSADFARITKFASENGLSVVKQDPSRRLVKLAGPADKLEAAFRTKLHYYNDGAAAFRARTGALSAPADVVGSIEAVLGLDTRPIAKPKLKRHIDPHAINGHLPTEIAKLYGFPTGTGAGQCIAIIELGGGFRDADNQMAFASMGLQTPVVTAISVSGGSNRPGIDLNADGEVALDIQVAGAVASGASIAVYFAPNTTQGFVDAITRAVNDQQSRPSVISISWGSSESNWTAQGLAAMNSALKDAAQRGVTVLAAAGDNLATDGVGDGRAHVDFPASNPYVLGCGGTLIDVQGGTIAKESVWNHGGQGTGGGISDKYPVPGYQSEANIPRSVNSDHRVGRGVPDMAADADPRSGYRVVVGGSGTTIGGTSAVAPLFAGLIALVNESAGRSVGFIHPNIYGAPQAFRQTKTGNNKDGGVGYATMGAAWNACTGLGAPDGAAFVNLFKPATAVAAAPPRAKVG</sequence>
<dbReference type="InterPro" id="IPR030400">
    <property type="entry name" value="Sedolisin_dom"/>
</dbReference>
<keyword evidence="11" id="KW-1185">Reference proteome</keyword>
<comment type="cofactor">
    <cofactor evidence="1">
        <name>Ca(2+)</name>
        <dbReference type="ChEBI" id="CHEBI:29108"/>
    </cofactor>
</comment>
<feature type="domain" description="Peptidase S53" evidence="9">
    <location>
        <begin position="172"/>
        <end position="519"/>
    </location>
</feature>
<dbReference type="InterPro" id="IPR036852">
    <property type="entry name" value="Peptidase_S8/S53_dom_sf"/>
</dbReference>
<reference evidence="10 11" key="1">
    <citation type="submission" date="2019-08" db="EMBL/GenBank/DDBJ databases">
        <title>Bradyrhizobium hipponensis sp. nov., a rhizobium isolated from a Lupinus angustifolius root nodule in Tunisia.</title>
        <authorList>
            <person name="Off K."/>
            <person name="Rejili M."/>
            <person name="Mars M."/>
            <person name="Brachmann A."/>
            <person name="Marin M."/>
        </authorList>
    </citation>
    <scope>NUCLEOTIDE SEQUENCE [LARGE SCALE GENOMIC DNA]</scope>
    <source>
        <strain evidence="10 11">CTAW71</strain>
    </source>
</reference>
<evidence type="ECO:0000256" key="5">
    <source>
        <dbReference type="ARBA" id="ARBA00022825"/>
    </source>
</evidence>
<evidence type="ECO:0000256" key="7">
    <source>
        <dbReference type="ARBA" id="ARBA00023145"/>
    </source>
</evidence>
<name>A0A5D3KPJ5_9BRAD</name>
<dbReference type="CDD" id="cd04056">
    <property type="entry name" value="Peptidases_S53"/>
    <property type="match status" value="1"/>
</dbReference>
<dbReference type="AlphaFoldDB" id="A0A5D3KPJ5"/>
<dbReference type="Pfam" id="PF09286">
    <property type="entry name" value="Pro-kuma_activ"/>
    <property type="match status" value="1"/>
</dbReference>
<dbReference type="PANTHER" id="PTHR14218">
    <property type="entry name" value="PROTEASE S8 TRIPEPTIDYL PEPTIDASE I CLN2"/>
    <property type="match status" value="1"/>
</dbReference>
<accession>A0A5D3KPJ5</accession>